<dbReference type="SUPFAM" id="SSF52091">
    <property type="entry name" value="SpoIIaa-like"/>
    <property type="match status" value="1"/>
</dbReference>
<feature type="domain" description="STAS" evidence="1">
    <location>
        <begin position="45"/>
        <end position="146"/>
    </location>
</feature>
<dbReference type="InterPro" id="IPR002645">
    <property type="entry name" value="STAS_dom"/>
</dbReference>
<dbReference type="Gene3D" id="3.30.750.24">
    <property type="entry name" value="STAS domain"/>
    <property type="match status" value="1"/>
</dbReference>
<evidence type="ECO:0000313" key="2">
    <source>
        <dbReference type="EMBL" id="GHG43070.1"/>
    </source>
</evidence>
<dbReference type="InterPro" id="IPR036513">
    <property type="entry name" value="STAS_dom_sf"/>
</dbReference>
<reference evidence="3" key="1">
    <citation type="journal article" date="2019" name="Int. J. Syst. Evol. Microbiol.">
        <title>The Global Catalogue of Microorganisms (GCM) 10K type strain sequencing project: providing services to taxonomists for standard genome sequencing and annotation.</title>
        <authorList>
            <consortium name="The Broad Institute Genomics Platform"/>
            <consortium name="The Broad Institute Genome Sequencing Center for Infectious Disease"/>
            <person name="Wu L."/>
            <person name="Ma J."/>
        </authorList>
    </citation>
    <scope>NUCLEOTIDE SEQUENCE [LARGE SCALE GENOMIC DNA]</scope>
    <source>
        <strain evidence="3">CGMCC 4.7680</strain>
    </source>
</reference>
<comment type="caution">
    <text evidence="2">The sequence shown here is derived from an EMBL/GenBank/DDBJ whole genome shotgun (WGS) entry which is preliminary data.</text>
</comment>
<gene>
    <name evidence="2" type="ORF">GCM10017567_76400</name>
</gene>
<dbReference type="EMBL" id="BNAW01000055">
    <property type="protein sequence ID" value="GHG43070.1"/>
    <property type="molecule type" value="Genomic_DNA"/>
</dbReference>
<name>A0ABQ3KS50_9PSEU</name>
<organism evidence="2 3">
    <name type="scientific">Amycolatopsis bullii</name>
    <dbReference type="NCBI Taxonomy" id="941987"/>
    <lineage>
        <taxon>Bacteria</taxon>
        <taxon>Bacillati</taxon>
        <taxon>Actinomycetota</taxon>
        <taxon>Actinomycetes</taxon>
        <taxon>Pseudonocardiales</taxon>
        <taxon>Pseudonocardiaceae</taxon>
        <taxon>Amycolatopsis</taxon>
    </lineage>
</organism>
<keyword evidence="3" id="KW-1185">Reference proteome</keyword>
<protein>
    <recommendedName>
        <fullName evidence="1">STAS domain-containing protein</fullName>
    </recommendedName>
</protein>
<dbReference type="PANTHER" id="PTHR33495">
    <property type="entry name" value="ANTI-SIGMA FACTOR ANTAGONIST TM_1081-RELATED-RELATED"/>
    <property type="match status" value="1"/>
</dbReference>
<dbReference type="PANTHER" id="PTHR33495:SF13">
    <property type="entry name" value="ANTI-SIGMA-F FACTOR ANTAGONIST RSFB"/>
    <property type="match status" value="1"/>
</dbReference>
<dbReference type="Pfam" id="PF01740">
    <property type="entry name" value="STAS"/>
    <property type="match status" value="1"/>
</dbReference>
<sequence length="161" mass="16959">MRERVVQEPQCWFVPGCSEEGMFRVASSAFPTGRLRVTCSRGEPVLLALSGELDAGTALVLVGAVAAALAGSPEPRVIVLDLGELHFLGAAGVRVLDAMTDHAAAQNARLRVVTGGNPVVARALRLTGAARVLDVYPDRDAALSAGDGHEFLRLTARMWNA</sequence>
<dbReference type="PROSITE" id="PS50801">
    <property type="entry name" value="STAS"/>
    <property type="match status" value="1"/>
</dbReference>
<evidence type="ECO:0000259" key="1">
    <source>
        <dbReference type="PROSITE" id="PS50801"/>
    </source>
</evidence>
<evidence type="ECO:0000313" key="3">
    <source>
        <dbReference type="Proteomes" id="UP000649955"/>
    </source>
</evidence>
<accession>A0ABQ3KS50</accession>
<dbReference type="Proteomes" id="UP000649955">
    <property type="component" value="Unassembled WGS sequence"/>
</dbReference>
<dbReference type="CDD" id="cd07043">
    <property type="entry name" value="STAS_anti-anti-sigma_factors"/>
    <property type="match status" value="1"/>
</dbReference>
<proteinExistence type="predicted"/>